<name>A0A250VSZ3_STROL</name>
<evidence type="ECO:0000313" key="1">
    <source>
        <dbReference type="EMBL" id="GAX57245.1"/>
    </source>
</evidence>
<sequence>MTAPETAEYPAGIRAAATRLGLTPAAYMTKKDAGLKWCRACKEWRPLAEYKPSTSTDDGVRPLCTRHYKPRQATPITHGLNGYQRGCRCSECRAAHAREQVRIRAERRADPARADRAGHGKRATYNNYGCRCPECKAVHSQHMRAYRLRNQRGLAT</sequence>
<comment type="caution">
    <text evidence="1">The sequence shown here is derived from an EMBL/GenBank/DDBJ whole genome shotgun (WGS) entry which is preliminary data.</text>
</comment>
<dbReference type="AlphaFoldDB" id="A0A250VSZ3"/>
<protein>
    <submittedName>
        <fullName evidence="1">Uncharacterized protein</fullName>
    </submittedName>
</protein>
<proteinExistence type="predicted"/>
<gene>
    <name evidence="1" type="ORF">SO3561_08815</name>
</gene>
<keyword evidence="2" id="KW-1185">Reference proteome</keyword>
<organism evidence="1 2">
    <name type="scientific">Streptomyces olivochromogenes</name>
    <dbReference type="NCBI Taxonomy" id="1963"/>
    <lineage>
        <taxon>Bacteria</taxon>
        <taxon>Bacillati</taxon>
        <taxon>Actinomycetota</taxon>
        <taxon>Actinomycetes</taxon>
        <taxon>Kitasatosporales</taxon>
        <taxon>Streptomycetaceae</taxon>
        <taxon>Streptomyces</taxon>
    </lineage>
</organism>
<dbReference type="Proteomes" id="UP000217446">
    <property type="component" value="Unassembled WGS sequence"/>
</dbReference>
<dbReference type="EMBL" id="BDQI01000034">
    <property type="protein sequence ID" value="GAX57245.1"/>
    <property type="molecule type" value="Genomic_DNA"/>
</dbReference>
<reference evidence="2" key="1">
    <citation type="submission" date="2017-05" db="EMBL/GenBank/DDBJ databases">
        <title>Streptomyces olivochromogenes NBRC 3561 whole genome shotgun sequence.</title>
        <authorList>
            <person name="Dohra H."/>
            <person name="Kodani S."/>
        </authorList>
    </citation>
    <scope>NUCLEOTIDE SEQUENCE [LARGE SCALE GENOMIC DNA]</scope>
    <source>
        <strain evidence="2">NBRC 3561</strain>
    </source>
</reference>
<evidence type="ECO:0000313" key="2">
    <source>
        <dbReference type="Proteomes" id="UP000217446"/>
    </source>
</evidence>
<accession>A0A250VSZ3</accession>